<dbReference type="InterPro" id="IPR058792">
    <property type="entry name" value="Beta-barrel_RND_2"/>
</dbReference>
<protein>
    <submittedName>
        <fullName evidence="6">Efflux transporter</fullName>
    </submittedName>
</protein>
<proteinExistence type="inferred from homology"/>
<keyword evidence="7" id="KW-1185">Reference proteome</keyword>
<dbReference type="PANTHER" id="PTHR30469:SF11">
    <property type="entry name" value="BLL4320 PROTEIN"/>
    <property type="match status" value="1"/>
</dbReference>
<dbReference type="FunFam" id="2.40.30.170:FF:000010">
    <property type="entry name" value="Efflux RND transporter periplasmic adaptor subunit"/>
    <property type="match status" value="1"/>
</dbReference>
<dbReference type="EMBL" id="AP018052">
    <property type="protein sequence ID" value="BAZ94131.1"/>
    <property type="molecule type" value="Genomic_DNA"/>
</dbReference>
<dbReference type="KEGG" id="ttc:FOKN1_1745"/>
<evidence type="ECO:0000259" key="5">
    <source>
        <dbReference type="Pfam" id="PF25967"/>
    </source>
</evidence>
<dbReference type="PANTHER" id="PTHR30469">
    <property type="entry name" value="MULTIDRUG RESISTANCE PROTEIN MDTA"/>
    <property type="match status" value="1"/>
</dbReference>
<dbReference type="Pfam" id="PF25876">
    <property type="entry name" value="HH_MFP_RND"/>
    <property type="match status" value="1"/>
</dbReference>
<feature type="domain" description="Multidrug resistance protein MdtA-like C-terminal permuted SH3" evidence="5">
    <location>
        <begin position="280"/>
        <end position="339"/>
    </location>
</feature>
<dbReference type="AlphaFoldDB" id="A0A1Z4VR70"/>
<dbReference type="Pfam" id="PF25954">
    <property type="entry name" value="Beta-barrel_RND_2"/>
    <property type="match status" value="1"/>
</dbReference>
<dbReference type="GO" id="GO:0015562">
    <property type="term" value="F:efflux transmembrane transporter activity"/>
    <property type="evidence" value="ECO:0007669"/>
    <property type="project" value="TreeGrafter"/>
</dbReference>
<reference evidence="6 7" key="1">
    <citation type="submission" date="2017-05" db="EMBL/GenBank/DDBJ databases">
        <title>Thiocyanate degradation by Thiohalobacter thiocyanaticus FOKN1.</title>
        <authorList>
            <person name="Oshiki M."/>
            <person name="Fukushima T."/>
            <person name="Kawano S."/>
            <person name="Nakagawa J."/>
        </authorList>
    </citation>
    <scope>NUCLEOTIDE SEQUENCE [LARGE SCALE GENOMIC DNA]</scope>
    <source>
        <strain evidence="6 7">FOKN1</strain>
    </source>
</reference>
<dbReference type="InterPro" id="IPR006143">
    <property type="entry name" value="RND_pump_MFP"/>
</dbReference>
<name>A0A1Z4VR70_9GAMM</name>
<dbReference type="Gene3D" id="2.40.30.170">
    <property type="match status" value="1"/>
</dbReference>
<evidence type="ECO:0000259" key="3">
    <source>
        <dbReference type="Pfam" id="PF25876"/>
    </source>
</evidence>
<dbReference type="Proteomes" id="UP000218765">
    <property type="component" value="Chromosome"/>
</dbReference>
<evidence type="ECO:0000259" key="4">
    <source>
        <dbReference type="Pfam" id="PF25954"/>
    </source>
</evidence>
<dbReference type="InterPro" id="IPR058627">
    <property type="entry name" value="MdtA-like_C"/>
</dbReference>
<dbReference type="Gene3D" id="1.10.287.470">
    <property type="entry name" value="Helix hairpin bin"/>
    <property type="match status" value="1"/>
</dbReference>
<dbReference type="InterPro" id="IPR058624">
    <property type="entry name" value="MdtA-like_HH"/>
</dbReference>
<dbReference type="NCBIfam" id="TIGR01730">
    <property type="entry name" value="RND_mfp"/>
    <property type="match status" value="1"/>
</dbReference>
<evidence type="ECO:0000256" key="1">
    <source>
        <dbReference type="ARBA" id="ARBA00009477"/>
    </source>
</evidence>
<dbReference type="RefSeq" id="WP_096366253.1">
    <property type="nucleotide sequence ID" value="NZ_AP018052.1"/>
</dbReference>
<dbReference type="Gene3D" id="2.40.50.100">
    <property type="match status" value="1"/>
</dbReference>
<dbReference type="GO" id="GO:1990281">
    <property type="term" value="C:efflux pump complex"/>
    <property type="evidence" value="ECO:0007669"/>
    <property type="project" value="TreeGrafter"/>
</dbReference>
<feature type="coiled-coil region" evidence="2">
    <location>
        <begin position="139"/>
        <end position="166"/>
    </location>
</feature>
<organism evidence="6 7">
    <name type="scientific">Thiohalobacter thiocyanaticus</name>
    <dbReference type="NCBI Taxonomy" id="585455"/>
    <lineage>
        <taxon>Bacteria</taxon>
        <taxon>Pseudomonadati</taxon>
        <taxon>Pseudomonadota</taxon>
        <taxon>Gammaproteobacteria</taxon>
        <taxon>Thiohalobacterales</taxon>
        <taxon>Thiohalobacteraceae</taxon>
        <taxon>Thiohalobacter</taxon>
    </lineage>
</organism>
<evidence type="ECO:0000313" key="6">
    <source>
        <dbReference type="EMBL" id="BAZ94131.1"/>
    </source>
</evidence>
<dbReference type="OrthoDB" id="9806939at2"/>
<comment type="similarity">
    <text evidence="1">Belongs to the membrane fusion protein (MFP) (TC 8.A.1) family.</text>
</comment>
<feature type="domain" description="CusB-like beta-barrel" evidence="4">
    <location>
        <begin position="199"/>
        <end position="271"/>
    </location>
</feature>
<evidence type="ECO:0000256" key="2">
    <source>
        <dbReference type="SAM" id="Coils"/>
    </source>
</evidence>
<dbReference type="Gene3D" id="2.40.420.20">
    <property type="match status" value="1"/>
</dbReference>
<feature type="domain" description="Multidrug resistance protein MdtA-like alpha-helical hairpin" evidence="3">
    <location>
        <begin position="113"/>
        <end position="162"/>
    </location>
</feature>
<sequence length="365" mass="39959">MIKRLIIVLLLLAVLFGGIFGWKYLQMQKMIEQATQPPPPATVAAAEVERQRWQPKLQAVGSLTASQGIDLTLELAGVVESLGFDSGQAAVADQVLLQLDASVDRAVLEGLVAQRKLAQLQFERNQRLRRENSVSQSDLDAARASLDEATAAVAAQRARLDKMTLRAPFAGRLGIRRIDPGQYLTPGDPVVSLQALDPVYADFSLPERYLDDLEPGQTVTLSVQAYPDATFEGTLSALESRIDQGSRQIRVRATLPNPDQRLRPGMFAEVEVWLPEIEEVLTLPRQAVVYNPYGSSVFLIQEQEDGSLTVQTRQVQTGEVRDGRISITRGLEAGDRVVSAGQVKLRNGQAVTIDNSAEMTGEFGK</sequence>
<evidence type="ECO:0000313" key="7">
    <source>
        <dbReference type="Proteomes" id="UP000218765"/>
    </source>
</evidence>
<dbReference type="SUPFAM" id="SSF111369">
    <property type="entry name" value="HlyD-like secretion proteins"/>
    <property type="match status" value="1"/>
</dbReference>
<keyword evidence="2" id="KW-0175">Coiled coil</keyword>
<dbReference type="Pfam" id="PF25967">
    <property type="entry name" value="RND-MFP_C"/>
    <property type="match status" value="1"/>
</dbReference>
<gene>
    <name evidence="6" type="ORF">FOKN1_1745</name>
</gene>
<accession>A0A1Z4VR70</accession>